<sequence length="410" mass="47466">MNLINEKVQHKVFGIGTVIACDEKYITIEFQTKKSKFPYPEAFDKFIAALDPTVAELINAEMRAVKAAKEAKKAEEAAKKVVEEERRLEILKRQEIKKTVKKSSAQKKNNVVKRAPGKVLTYLVFQGDTYDEECRGQFIWAPKYTKSGGTCHHWDRLMELQRGDIIFHCSNGYIRAISIVKEHCVDSKRPGDWDQWEKDGRRVDCNYHVLKRPLKHGDYKDKIVEYCNIKYFPFDKDGNGNMGYLFELNRELAIFFVEEASRCNDHLFTVLELSWMLCDTPTIASLDDLRNNCETIDKYLDSKKDPEYSFALELIKRGTCFVAMKKEGVYRFYPSRFVGYKENSMVKHENNGEKDGRETNSIIESLLGAGKPIPNAKLGEAYKEYCKVLGLEPRDKGSFGVEHKFWEIYE</sequence>
<keyword evidence="3" id="KW-1185">Reference proteome</keyword>
<comment type="caution">
    <text evidence="2">The sequence shown here is derived from an EMBL/GenBank/DDBJ whole genome shotgun (WGS) entry which is preliminary data.</text>
</comment>
<keyword evidence="1" id="KW-0175">Coiled coil</keyword>
<evidence type="ECO:0000313" key="2">
    <source>
        <dbReference type="EMBL" id="MFC4804508.1"/>
    </source>
</evidence>
<dbReference type="RefSeq" id="WP_379788018.1">
    <property type="nucleotide sequence ID" value="NZ_JBHSHL010000017.1"/>
</dbReference>
<accession>A0ABV9QJY2</accession>
<reference evidence="3" key="1">
    <citation type="journal article" date="2019" name="Int. J. Syst. Evol. Microbiol.">
        <title>The Global Catalogue of Microorganisms (GCM) 10K type strain sequencing project: providing services to taxonomists for standard genome sequencing and annotation.</title>
        <authorList>
            <consortium name="The Broad Institute Genomics Platform"/>
            <consortium name="The Broad Institute Genome Sequencing Center for Infectious Disease"/>
            <person name="Wu L."/>
            <person name="Ma J."/>
        </authorList>
    </citation>
    <scope>NUCLEOTIDE SEQUENCE [LARGE SCALE GENOMIC DNA]</scope>
    <source>
        <strain evidence="3">CCUG 46385</strain>
    </source>
</reference>
<dbReference type="Proteomes" id="UP001595916">
    <property type="component" value="Unassembled WGS sequence"/>
</dbReference>
<proteinExistence type="predicted"/>
<gene>
    <name evidence="2" type="ORF">ACFO4R_05365</name>
</gene>
<evidence type="ECO:0000256" key="1">
    <source>
        <dbReference type="SAM" id="Coils"/>
    </source>
</evidence>
<name>A0ABV9QJY2_9FIRM</name>
<feature type="coiled-coil region" evidence="1">
    <location>
        <begin position="57"/>
        <end position="94"/>
    </location>
</feature>
<organism evidence="2 3">
    <name type="scientific">Filifactor villosus</name>
    <dbReference type="NCBI Taxonomy" id="29374"/>
    <lineage>
        <taxon>Bacteria</taxon>
        <taxon>Bacillati</taxon>
        <taxon>Bacillota</taxon>
        <taxon>Clostridia</taxon>
        <taxon>Peptostreptococcales</taxon>
        <taxon>Filifactoraceae</taxon>
        <taxon>Filifactor</taxon>
    </lineage>
</organism>
<evidence type="ECO:0000313" key="3">
    <source>
        <dbReference type="Proteomes" id="UP001595916"/>
    </source>
</evidence>
<dbReference type="EMBL" id="JBHSHL010000017">
    <property type="protein sequence ID" value="MFC4804508.1"/>
    <property type="molecule type" value="Genomic_DNA"/>
</dbReference>
<protein>
    <submittedName>
        <fullName evidence="2">Uncharacterized protein</fullName>
    </submittedName>
</protein>